<dbReference type="Pfam" id="PF03631">
    <property type="entry name" value="Virul_fac_BrkB"/>
    <property type="match status" value="1"/>
</dbReference>
<dbReference type="GO" id="GO:0005886">
    <property type="term" value="C:plasma membrane"/>
    <property type="evidence" value="ECO:0007669"/>
    <property type="project" value="UniProtKB-SubCell"/>
</dbReference>
<evidence type="ECO:0000313" key="8">
    <source>
        <dbReference type="EMBL" id="BCX88293.1"/>
    </source>
</evidence>
<name>A0AAU9CPR0_9GAMM</name>
<keyword evidence="9" id="KW-1185">Reference proteome</keyword>
<evidence type="ECO:0000313" key="9">
    <source>
        <dbReference type="Proteomes" id="UP001321450"/>
    </source>
</evidence>
<keyword evidence="5 7" id="KW-1133">Transmembrane helix</keyword>
<dbReference type="HAMAP" id="MF_00672">
    <property type="entry name" value="UPF0761"/>
    <property type="match status" value="1"/>
</dbReference>
<dbReference type="InterPro" id="IPR023679">
    <property type="entry name" value="UPF0761_bac"/>
</dbReference>
<organism evidence="8 9">
    <name type="scientific">Methylomarinovum tepidoasis</name>
    <dbReference type="NCBI Taxonomy" id="2840183"/>
    <lineage>
        <taxon>Bacteria</taxon>
        <taxon>Pseudomonadati</taxon>
        <taxon>Pseudomonadota</taxon>
        <taxon>Gammaproteobacteria</taxon>
        <taxon>Methylococcales</taxon>
        <taxon>Methylothermaceae</taxon>
        <taxon>Methylomarinovum</taxon>
    </lineage>
</organism>
<dbReference type="Proteomes" id="UP001321450">
    <property type="component" value="Chromosome"/>
</dbReference>
<accession>A0AAU9CPR0</accession>
<comment type="similarity">
    <text evidence="7">Belongs to the UPF0761 family.</text>
</comment>
<dbReference type="KEGG" id="meiy:MIN45_P0662"/>
<comment type="caution">
    <text evidence="7">Lacks conserved residue(s) required for the propagation of feature annotation.</text>
</comment>
<keyword evidence="2 7" id="KW-1003">Cell membrane</keyword>
<feature type="transmembrane region" description="Helical" evidence="7">
    <location>
        <begin position="46"/>
        <end position="66"/>
    </location>
</feature>
<evidence type="ECO:0000256" key="4">
    <source>
        <dbReference type="ARBA" id="ARBA00022692"/>
    </source>
</evidence>
<feature type="transmembrane region" description="Helical" evidence="7">
    <location>
        <begin position="184"/>
        <end position="201"/>
    </location>
</feature>
<dbReference type="InterPro" id="IPR017039">
    <property type="entry name" value="Virul_fac_BrkB"/>
</dbReference>
<reference evidence="9" key="1">
    <citation type="journal article" date="2024" name="Int. J. Syst. Evol. Microbiol.">
        <title>Methylomarinovum tepidoasis sp. nov., a moderately thermophilic methanotroph of the family Methylothermaceae isolated from a deep-sea hydrothermal field.</title>
        <authorList>
            <person name="Hirayama H."/>
            <person name="Takaki Y."/>
            <person name="Abe M."/>
            <person name="Miyazaki M."/>
            <person name="Uematsu K."/>
            <person name="Matsui Y."/>
            <person name="Takai K."/>
        </authorList>
    </citation>
    <scope>NUCLEOTIDE SEQUENCE [LARGE SCALE GENOMIC DNA]</scope>
    <source>
        <strain evidence="9">IN45</strain>
    </source>
</reference>
<gene>
    <name evidence="8" type="ORF">MIN45_P0662</name>
</gene>
<dbReference type="PANTHER" id="PTHR30213:SF0">
    <property type="entry name" value="UPF0761 MEMBRANE PROTEIN YIHY"/>
    <property type="match status" value="1"/>
</dbReference>
<evidence type="ECO:0000256" key="1">
    <source>
        <dbReference type="ARBA" id="ARBA00004651"/>
    </source>
</evidence>
<evidence type="ECO:0000256" key="3">
    <source>
        <dbReference type="ARBA" id="ARBA00022519"/>
    </source>
</evidence>
<sequence>MPESYHGCRRAANVLRCTAAFWRYFWHRFGESHCTHSAAALSYTTLLALVPLLALSLAIFTAFPAFHEISDRLMDALFEQLVPAARETIQQYVYTFADKAKKLTGPGILFLIVTALMLMITIEKSLNEIWRAPPYRAIHRRLLVYWSVLTLGPLLLGAAVAVTSRLMAQAHWGETGPAFGLLKLLPFLFETVAFTLLYLVVPNARVKVRLAVAGGALSAALFELAKAGFTAYITRFPTYEAIYGALAAVPIFLVWLYLSWMVTLVGAQFTFCLHTFREGAEENAIPVPEHDLDLAYGLLKRIWLGQRDDRLLTEADLARHWPALSPAALDRVLQILQGNGWLARDESGAWLLRRDPHLHSLGDLYRSHPYLLPSPTRAQAELRPLLTPVSEALERSFNVPLARLFEAPP</sequence>
<evidence type="ECO:0000256" key="6">
    <source>
        <dbReference type="ARBA" id="ARBA00023136"/>
    </source>
</evidence>
<dbReference type="RefSeq" id="WP_286293396.1">
    <property type="nucleotide sequence ID" value="NZ_AP024718.1"/>
</dbReference>
<proteinExistence type="inferred from homology"/>
<feature type="transmembrane region" description="Helical" evidence="7">
    <location>
        <begin position="103"/>
        <end position="122"/>
    </location>
</feature>
<dbReference type="NCBIfam" id="TIGR00765">
    <property type="entry name" value="yihY_not_rbn"/>
    <property type="match status" value="1"/>
</dbReference>
<keyword evidence="6 7" id="KW-0472">Membrane</keyword>
<feature type="transmembrane region" description="Helical" evidence="7">
    <location>
        <begin position="143"/>
        <end position="164"/>
    </location>
</feature>
<keyword evidence="3" id="KW-0997">Cell inner membrane</keyword>
<evidence type="ECO:0000256" key="5">
    <source>
        <dbReference type="ARBA" id="ARBA00022989"/>
    </source>
</evidence>
<comment type="subcellular location">
    <subcellularLocation>
        <location evidence="1 7">Cell membrane</location>
        <topology evidence="1 7">Multi-pass membrane protein</topology>
    </subcellularLocation>
</comment>
<dbReference type="AlphaFoldDB" id="A0AAU9CPR0"/>
<keyword evidence="4 7" id="KW-0812">Transmembrane</keyword>
<dbReference type="EMBL" id="AP024718">
    <property type="protein sequence ID" value="BCX88293.1"/>
    <property type="molecule type" value="Genomic_DNA"/>
</dbReference>
<evidence type="ECO:0000256" key="2">
    <source>
        <dbReference type="ARBA" id="ARBA00022475"/>
    </source>
</evidence>
<feature type="transmembrane region" description="Helical" evidence="7">
    <location>
        <begin position="241"/>
        <end position="267"/>
    </location>
</feature>
<dbReference type="PANTHER" id="PTHR30213">
    <property type="entry name" value="INNER MEMBRANE PROTEIN YHJD"/>
    <property type="match status" value="1"/>
</dbReference>
<protein>
    <recommendedName>
        <fullName evidence="7">UPF0761 membrane protein MIN45_P0662</fullName>
    </recommendedName>
</protein>
<evidence type="ECO:0000256" key="7">
    <source>
        <dbReference type="HAMAP-Rule" id="MF_00672"/>
    </source>
</evidence>